<keyword evidence="2 4" id="KW-0863">Zinc-finger</keyword>
<dbReference type="InterPro" id="IPR004333">
    <property type="entry name" value="SBP_dom"/>
</dbReference>
<comment type="caution">
    <text evidence="7">The sequence shown here is derived from an EMBL/GenBank/DDBJ whole genome shotgun (WGS) entry which is preliminary data.</text>
</comment>
<dbReference type="PANTHER" id="PTHR31251:SF226">
    <property type="entry name" value="SQUAMOSA PROMOTER-BINDING-LIKE PROTEIN 6"/>
    <property type="match status" value="1"/>
</dbReference>
<evidence type="ECO:0000256" key="3">
    <source>
        <dbReference type="ARBA" id="ARBA00022833"/>
    </source>
</evidence>
<dbReference type="Gene3D" id="4.10.1100.10">
    <property type="entry name" value="Transcription factor, SBP-box domain"/>
    <property type="match status" value="1"/>
</dbReference>
<dbReference type="Proteomes" id="UP000593564">
    <property type="component" value="Unassembled WGS sequence"/>
</dbReference>
<dbReference type="SUPFAM" id="SSF103612">
    <property type="entry name" value="SBT domain"/>
    <property type="match status" value="1"/>
</dbReference>
<proteinExistence type="predicted"/>
<dbReference type="AlphaFoldDB" id="A0A7J7GWC0"/>
<name>A0A7J7GWC0_CAMSI</name>
<keyword evidence="1" id="KW-0479">Metal-binding</keyword>
<feature type="region of interest" description="Disordered" evidence="5">
    <location>
        <begin position="1"/>
        <end position="28"/>
    </location>
</feature>
<sequence>MENGNWSLFNSSSSNNNNSTTCGSSRGQNSNCNNNLAWDTWELGTSLFGWGSSSSTTPNNNNNNNPFYQTATNTTTATTPKPRMLNYLYGGGAGGSHIHPDPHLMCLKLGKRQYFEDVMASPLGDCHVGGLSVKKRGRGVARPPPSTAAVVVAKCRVEGCEVGLGKAKEYHRRHKVCEIHSKAEKAVVHGVDQRFCQQCSRFHEVSEFDGSKRSCRRRLVGHNQRRRKRSLHSIATNPFQDLCAQSRHTL</sequence>
<reference evidence="7 8" key="2">
    <citation type="submission" date="2020-07" db="EMBL/GenBank/DDBJ databases">
        <title>Genome assembly of wild tea tree DASZ reveals pedigree and selection history of tea varieties.</title>
        <authorList>
            <person name="Zhang W."/>
        </authorList>
    </citation>
    <scope>NUCLEOTIDE SEQUENCE [LARGE SCALE GENOMIC DNA]</scope>
    <source>
        <strain evidence="8">cv. G240</strain>
        <tissue evidence="7">Leaf</tissue>
    </source>
</reference>
<dbReference type="Pfam" id="PF03110">
    <property type="entry name" value="SBP"/>
    <property type="match status" value="1"/>
</dbReference>
<dbReference type="InterPro" id="IPR044817">
    <property type="entry name" value="SBP-like"/>
</dbReference>
<dbReference type="PANTHER" id="PTHR31251">
    <property type="entry name" value="SQUAMOSA PROMOTER-BINDING-LIKE PROTEIN 4"/>
    <property type="match status" value="1"/>
</dbReference>
<evidence type="ECO:0000256" key="4">
    <source>
        <dbReference type="PROSITE-ProRule" id="PRU00470"/>
    </source>
</evidence>
<organism evidence="7 8">
    <name type="scientific">Camellia sinensis</name>
    <name type="common">Tea plant</name>
    <name type="synonym">Thea sinensis</name>
    <dbReference type="NCBI Taxonomy" id="4442"/>
    <lineage>
        <taxon>Eukaryota</taxon>
        <taxon>Viridiplantae</taxon>
        <taxon>Streptophyta</taxon>
        <taxon>Embryophyta</taxon>
        <taxon>Tracheophyta</taxon>
        <taxon>Spermatophyta</taxon>
        <taxon>Magnoliopsida</taxon>
        <taxon>eudicotyledons</taxon>
        <taxon>Gunneridae</taxon>
        <taxon>Pentapetalae</taxon>
        <taxon>asterids</taxon>
        <taxon>Ericales</taxon>
        <taxon>Theaceae</taxon>
        <taxon>Camellia</taxon>
    </lineage>
</organism>
<keyword evidence="8" id="KW-1185">Reference proteome</keyword>
<protein>
    <recommendedName>
        <fullName evidence="6">SBP-type domain-containing protein</fullName>
    </recommendedName>
</protein>
<feature type="domain" description="SBP-type" evidence="6">
    <location>
        <begin position="152"/>
        <end position="229"/>
    </location>
</feature>
<dbReference type="GO" id="GO:0005634">
    <property type="term" value="C:nucleus"/>
    <property type="evidence" value="ECO:0007669"/>
    <property type="project" value="InterPro"/>
</dbReference>
<keyword evidence="3" id="KW-0862">Zinc</keyword>
<dbReference type="SMR" id="A0A7J7GWC0"/>
<dbReference type="GO" id="GO:0008270">
    <property type="term" value="F:zinc ion binding"/>
    <property type="evidence" value="ECO:0007669"/>
    <property type="project" value="UniProtKB-KW"/>
</dbReference>
<dbReference type="GO" id="GO:0003677">
    <property type="term" value="F:DNA binding"/>
    <property type="evidence" value="ECO:0007669"/>
    <property type="project" value="InterPro"/>
</dbReference>
<reference evidence="8" key="1">
    <citation type="journal article" date="2020" name="Nat. Commun.">
        <title>Genome assembly of wild tea tree DASZ reveals pedigree and selection history of tea varieties.</title>
        <authorList>
            <person name="Zhang W."/>
            <person name="Zhang Y."/>
            <person name="Qiu H."/>
            <person name="Guo Y."/>
            <person name="Wan H."/>
            <person name="Zhang X."/>
            <person name="Scossa F."/>
            <person name="Alseekh S."/>
            <person name="Zhang Q."/>
            <person name="Wang P."/>
            <person name="Xu L."/>
            <person name="Schmidt M.H."/>
            <person name="Jia X."/>
            <person name="Li D."/>
            <person name="Zhu A."/>
            <person name="Guo F."/>
            <person name="Chen W."/>
            <person name="Ni D."/>
            <person name="Usadel B."/>
            <person name="Fernie A.R."/>
            <person name="Wen W."/>
        </authorList>
    </citation>
    <scope>NUCLEOTIDE SEQUENCE [LARGE SCALE GENOMIC DNA]</scope>
    <source>
        <strain evidence="8">cv. G240</strain>
    </source>
</reference>
<evidence type="ECO:0000313" key="7">
    <source>
        <dbReference type="EMBL" id="KAF5945049.1"/>
    </source>
</evidence>
<feature type="region of interest" description="Disordered" evidence="5">
    <location>
        <begin position="54"/>
        <end position="76"/>
    </location>
</feature>
<feature type="compositionally biased region" description="Low complexity" evidence="5">
    <location>
        <begin position="1"/>
        <end position="25"/>
    </location>
</feature>
<evidence type="ECO:0000259" key="6">
    <source>
        <dbReference type="PROSITE" id="PS51141"/>
    </source>
</evidence>
<evidence type="ECO:0000256" key="2">
    <source>
        <dbReference type="ARBA" id="ARBA00022771"/>
    </source>
</evidence>
<accession>A0A7J7GWC0</accession>
<evidence type="ECO:0000313" key="8">
    <source>
        <dbReference type="Proteomes" id="UP000593564"/>
    </source>
</evidence>
<evidence type="ECO:0000256" key="1">
    <source>
        <dbReference type="ARBA" id="ARBA00022723"/>
    </source>
</evidence>
<dbReference type="EMBL" id="JACBKZ010000007">
    <property type="protein sequence ID" value="KAF5945049.1"/>
    <property type="molecule type" value="Genomic_DNA"/>
</dbReference>
<dbReference type="PROSITE" id="PS51141">
    <property type="entry name" value="ZF_SBP"/>
    <property type="match status" value="1"/>
</dbReference>
<evidence type="ECO:0000256" key="5">
    <source>
        <dbReference type="SAM" id="MobiDB-lite"/>
    </source>
</evidence>
<dbReference type="InterPro" id="IPR036893">
    <property type="entry name" value="SBP_sf"/>
</dbReference>
<gene>
    <name evidence="7" type="ORF">HYC85_015277</name>
</gene>